<dbReference type="EMBL" id="ACYH01000073">
    <property type="protein sequence ID" value="EEV19082.1"/>
    <property type="molecule type" value="Genomic_DNA"/>
</dbReference>
<accession>C8PTU3</accession>
<dbReference type="AlphaFoldDB" id="C8PTU3"/>
<evidence type="ECO:0000313" key="2">
    <source>
        <dbReference type="Proteomes" id="UP000004509"/>
    </source>
</evidence>
<organism evidence="1 2">
    <name type="scientific">Treponema vincentii ATCC 35580</name>
    <dbReference type="NCBI Taxonomy" id="596324"/>
    <lineage>
        <taxon>Bacteria</taxon>
        <taxon>Pseudomonadati</taxon>
        <taxon>Spirochaetota</taxon>
        <taxon>Spirochaetia</taxon>
        <taxon>Spirochaetales</taxon>
        <taxon>Treponemataceae</taxon>
        <taxon>Treponema</taxon>
    </lineage>
</organism>
<sequence>MISPKDYQALVERYEDALLMAEANNRLSNNVGYISHNDILNDLNINEQDLENIDIELE</sequence>
<dbReference type="STRING" id="596324.TREVI0001_0186"/>
<comment type="caution">
    <text evidence="1">The sequence shown here is derived from an EMBL/GenBank/DDBJ whole genome shotgun (WGS) entry which is preliminary data.</text>
</comment>
<dbReference type="Proteomes" id="UP000004509">
    <property type="component" value="Unassembled WGS sequence"/>
</dbReference>
<reference evidence="1 2" key="1">
    <citation type="submission" date="2009-07" db="EMBL/GenBank/DDBJ databases">
        <authorList>
            <person name="Madupu R."/>
            <person name="Sebastian Y."/>
            <person name="Durkin A.S."/>
            <person name="Torralba M."/>
            <person name="Methe B."/>
            <person name="Sutton G.G."/>
            <person name="Strausberg R.L."/>
            <person name="Nelson K.E."/>
        </authorList>
    </citation>
    <scope>NUCLEOTIDE SEQUENCE [LARGE SCALE GENOMIC DNA]</scope>
    <source>
        <strain evidence="1 2">ATCC 35580</strain>
    </source>
</reference>
<proteinExistence type="predicted"/>
<name>C8PTU3_9SPIR</name>
<evidence type="ECO:0000313" key="1">
    <source>
        <dbReference type="EMBL" id="EEV19082.1"/>
    </source>
</evidence>
<gene>
    <name evidence="1" type="ORF">TREVI0001_0186</name>
</gene>
<protein>
    <submittedName>
        <fullName evidence="1">Uncharacterized protein</fullName>
    </submittedName>
</protein>